<gene>
    <name evidence="1" type="ORF">VMCG_05895</name>
</gene>
<dbReference type="AlphaFoldDB" id="A0A423WD13"/>
<dbReference type="Proteomes" id="UP000283895">
    <property type="component" value="Unassembled WGS sequence"/>
</dbReference>
<proteinExistence type="predicted"/>
<organism evidence="1 2">
    <name type="scientific">Cytospora schulzeri</name>
    <dbReference type="NCBI Taxonomy" id="448051"/>
    <lineage>
        <taxon>Eukaryota</taxon>
        <taxon>Fungi</taxon>
        <taxon>Dikarya</taxon>
        <taxon>Ascomycota</taxon>
        <taxon>Pezizomycotina</taxon>
        <taxon>Sordariomycetes</taxon>
        <taxon>Sordariomycetidae</taxon>
        <taxon>Diaporthales</taxon>
        <taxon>Cytosporaceae</taxon>
        <taxon>Cytospora</taxon>
    </lineage>
</organism>
<reference evidence="1 2" key="1">
    <citation type="submission" date="2015-09" db="EMBL/GenBank/DDBJ databases">
        <title>Host preference determinants of Valsa canker pathogens revealed by comparative genomics.</title>
        <authorList>
            <person name="Yin Z."/>
            <person name="Huang L."/>
        </authorList>
    </citation>
    <scope>NUCLEOTIDE SEQUENCE [LARGE SCALE GENOMIC DNA]</scope>
    <source>
        <strain evidence="1 2">03-1</strain>
    </source>
</reference>
<name>A0A423WD13_9PEZI</name>
<evidence type="ECO:0000313" key="1">
    <source>
        <dbReference type="EMBL" id="ROW01247.1"/>
    </source>
</evidence>
<evidence type="ECO:0000313" key="2">
    <source>
        <dbReference type="Proteomes" id="UP000283895"/>
    </source>
</evidence>
<accession>A0A423WD13</accession>
<comment type="caution">
    <text evidence="1">The sequence shown here is derived from an EMBL/GenBank/DDBJ whole genome shotgun (WGS) entry which is preliminary data.</text>
</comment>
<keyword evidence="2" id="KW-1185">Reference proteome</keyword>
<sequence>MTFQPRLDKVTNLNDMAVKLGRNGPAHDDRDSGVQRLKFEAEWKQSFSMVGTVRARDTTWYQPV</sequence>
<protein>
    <submittedName>
        <fullName evidence="1">Uncharacterized protein</fullName>
    </submittedName>
</protein>
<dbReference type="EMBL" id="LKEA01000019">
    <property type="protein sequence ID" value="ROW01247.1"/>
    <property type="molecule type" value="Genomic_DNA"/>
</dbReference>